<reference evidence="3" key="2">
    <citation type="journal article" date="2023" name="Biology">
        <title>Prokaryotic Life Associated with Coal-Fire Gas Vents Revealed by Metagenomics.</title>
        <authorList>
            <person name="Kadnikov V.V."/>
            <person name="Mardanov A.V."/>
            <person name="Beletsky A.V."/>
            <person name="Karnachuk O.V."/>
            <person name="Ravin N.V."/>
        </authorList>
    </citation>
    <scope>NUCLEOTIDE SEQUENCE</scope>
    <source>
        <strain evidence="3">Bu02</strain>
    </source>
</reference>
<feature type="transmembrane region" description="Helical" evidence="1">
    <location>
        <begin position="27"/>
        <end position="48"/>
    </location>
</feature>
<accession>A0AAT9LEM6</accession>
<proteinExistence type="predicted"/>
<dbReference type="InterPro" id="IPR024301">
    <property type="entry name" value="Amidase_6"/>
</dbReference>
<name>A0AAT9LEM6_9FIRM</name>
<protein>
    <submittedName>
        <fullName evidence="3">Amidase domain-containing protein</fullName>
    </submittedName>
</protein>
<organism evidence="3">
    <name type="scientific">Candidatus Fermentithermobacillus carboniphilus</name>
    <dbReference type="NCBI Taxonomy" id="3085328"/>
    <lineage>
        <taxon>Bacteria</taxon>
        <taxon>Bacillati</taxon>
        <taxon>Bacillota</taxon>
        <taxon>Candidatus Fermentithermobacillia</taxon>
        <taxon>Candidatus Fermentithermobacillales</taxon>
        <taxon>Candidatus Fermentithermobacillaceae</taxon>
        <taxon>Candidatus Fermentithermobacillus</taxon>
    </lineage>
</organism>
<gene>
    <name evidence="3" type="ORF">IMF26_05520</name>
</gene>
<dbReference type="KEGG" id="fcz:IMF26_05520"/>
<feature type="domain" description="Putative amidase" evidence="2">
    <location>
        <begin position="266"/>
        <end position="426"/>
    </location>
</feature>
<evidence type="ECO:0000256" key="1">
    <source>
        <dbReference type="SAM" id="Phobius"/>
    </source>
</evidence>
<sequence length="434" mass="48634">MALLKLVLITGVPRTRKPQRTSGPKSFYLFFTICLFLGLVLSALEVILRKDRFPAAQGSYRPVPDIQKTGPAEVVQSMLADRTRSLVDGDTKRLEKNYDLSSDTGEWAFEREKKRVRYFQEWARLRGVRILEATSTFEVDTVSRDAEDLYWVEITEHTVYSYRYENPDAGAAGLAESPTHRFGSRTVHAIELIRMGEGWVIRMDWYIDPLGEEAYEPPRLPEEAAEKTLPGISASEVAENPIKDPGFSPFPGELVSSEKAAGGLFNRERAREYAIKHSGVRVLPEGGRYNARYRVYTYLGGDCANFASQVLSAGGVPQGGGWHYTGEGSTAWVQGESLVWHLLSSGKGQRLFRGDYQEAVKPRDGCPDGIVSLLEPGDIIAYETKGQICHVAVVVGKDPRGYVTIASHTADRLHFPWDLGWDKETVFWFIKIVY</sequence>
<dbReference type="AlphaFoldDB" id="A0AAT9LEM6"/>
<evidence type="ECO:0000259" key="2">
    <source>
        <dbReference type="Pfam" id="PF12671"/>
    </source>
</evidence>
<dbReference type="Gene3D" id="3.90.1720.10">
    <property type="entry name" value="endopeptidase domain like (from Nostoc punctiforme)"/>
    <property type="match status" value="1"/>
</dbReference>
<dbReference type="PANTHER" id="PTHR40032">
    <property type="entry name" value="EXPORTED PROTEIN-RELATED"/>
    <property type="match status" value="1"/>
</dbReference>
<keyword evidence="1" id="KW-0812">Transmembrane</keyword>
<keyword evidence="1" id="KW-1133">Transmembrane helix</keyword>
<dbReference type="EMBL" id="CP062796">
    <property type="protein sequence ID" value="QUL99493.1"/>
    <property type="molecule type" value="Genomic_DNA"/>
</dbReference>
<keyword evidence="1" id="KW-0472">Membrane</keyword>
<dbReference type="PANTHER" id="PTHR40032:SF1">
    <property type="entry name" value="EXPORTED PROTEIN"/>
    <property type="match status" value="1"/>
</dbReference>
<reference evidence="3" key="1">
    <citation type="submission" date="2020-10" db="EMBL/GenBank/DDBJ databases">
        <authorList>
            <person name="Kadnikov V."/>
            <person name="Beletsky A.V."/>
            <person name="Mardanov A.V."/>
            <person name="Karnachuk O.V."/>
            <person name="Ravin N.V."/>
        </authorList>
    </citation>
    <scope>NUCLEOTIDE SEQUENCE</scope>
    <source>
        <strain evidence="3">Bu02</strain>
    </source>
</reference>
<evidence type="ECO:0000313" key="3">
    <source>
        <dbReference type="EMBL" id="QUL99493.1"/>
    </source>
</evidence>
<dbReference type="Pfam" id="PF12671">
    <property type="entry name" value="Amidase_6"/>
    <property type="match status" value="1"/>
</dbReference>